<dbReference type="InterPro" id="IPR039760">
    <property type="entry name" value="MOFRL_protein"/>
</dbReference>
<dbReference type="FunFam" id="3.40.50.10180:FF:000001">
    <property type="entry name" value="Glycerate kinase"/>
    <property type="match status" value="1"/>
</dbReference>
<evidence type="ECO:0000259" key="6">
    <source>
        <dbReference type="Pfam" id="PF13660"/>
    </source>
</evidence>
<evidence type="ECO:0000259" key="5">
    <source>
        <dbReference type="Pfam" id="PF05161"/>
    </source>
</evidence>
<dbReference type="InterPro" id="IPR007835">
    <property type="entry name" value="MOFRL"/>
</dbReference>
<dbReference type="AlphaFoldDB" id="A0A4S8EZ36"/>
<evidence type="ECO:0000256" key="4">
    <source>
        <dbReference type="ARBA" id="ARBA00022840"/>
    </source>
</evidence>
<dbReference type="SUPFAM" id="SSF82544">
    <property type="entry name" value="GckA/TtuD-like"/>
    <property type="match status" value="1"/>
</dbReference>
<dbReference type="Pfam" id="PF05161">
    <property type="entry name" value="MOFRL"/>
    <property type="match status" value="1"/>
</dbReference>
<feature type="domain" description="MOFRL" evidence="5">
    <location>
        <begin position="314"/>
        <end position="419"/>
    </location>
</feature>
<evidence type="ECO:0000313" key="7">
    <source>
        <dbReference type="EMBL" id="THT99886.1"/>
    </source>
</evidence>
<dbReference type="OrthoDB" id="9766552at2"/>
<protein>
    <submittedName>
        <fullName evidence="7">Glycerate kinase</fullName>
    </submittedName>
</protein>
<dbReference type="Gene3D" id="3.40.1480.10">
    <property type="entry name" value="MOFRL domain"/>
    <property type="match status" value="1"/>
</dbReference>
<dbReference type="GO" id="GO:0008887">
    <property type="term" value="F:glycerate kinase activity"/>
    <property type="evidence" value="ECO:0007669"/>
    <property type="project" value="InterPro"/>
</dbReference>
<dbReference type="PANTHER" id="PTHR12227">
    <property type="entry name" value="GLYCERATE KINASE"/>
    <property type="match status" value="1"/>
</dbReference>
<keyword evidence="1" id="KW-0808">Transferase</keyword>
<dbReference type="EMBL" id="STFG01000012">
    <property type="protein sequence ID" value="THT99886.1"/>
    <property type="molecule type" value="Genomic_DNA"/>
</dbReference>
<keyword evidence="8" id="KW-1185">Reference proteome</keyword>
<dbReference type="Pfam" id="PF13660">
    <property type="entry name" value="DUF4147"/>
    <property type="match status" value="1"/>
</dbReference>
<evidence type="ECO:0000313" key="8">
    <source>
        <dbReference type="Proteomes" id="UP000308917"/>
    </source>
</evidence>
<feature type="domain" description="MOFRL-associated" evidence="6">
    <location>
        <begin position="14"/>
        <end position="235"/>
    </location>
</feature>
<name>A0A4S8EZ36_9BURK</name>
<sequence>MPNTLNTSTPRALLRAMFDAAIAAAQPAKQIASFLPPVPKGRVLVIGAGKASAAMAQALEQAWQGPILEGLVVTRYGHEVPCQHIEIVQASHPVPDAAGERAAREMLQRVQGLTADDLVICLISGGGSSLLALPQEGLTLEDKQALNKQLLKSGASIQEMNCVRRHLSAIKGGRLAQACAPAKVLNLIISDVPGDAPADIASGPTVPDDTLCSDALAILDRYHLDIPAHVRQVLESGRGESIKSNDGSLPTIETHLIATPQQALEAAAKVAEQAGLPVHILGDAIEGESRDVAKTLAGIALQVQRHGQPFQRPCVLLSGGETTVTLRGNGRGGRNVEFLLALAIALRASPGIHALAGDTDGVDGVEENAGAIITPETLSRAQALGLLPTQLLDNNDGHGFFEALGDAVVTGPTLTNVNDFRAILIE</sequence>
<keyword evidence="4" id="KW-0067">ATP-binding</keyword>
<evidence type="ECO:0000256" key="3">
    <source>
        <dbReference type="ARBA" id="ARBA00022777"/>
    </source>
</evidence>
<dbReference type="Gene3D" id="3.40.50.10180">
    <property type="entry name" value="Glycerate kinase, MOFRL-like N-terminal domain"/>
    <property type="match status" value="1"/>
</dbReference>
<dbReference type="RefSeq" id="WP_136573847.1">
    <property type="nucleotide sequence ID" value="NZ_STFG01000012.1"/>
</dbReference>
<evidence type="ECO:0000256" key="1">
    <source>
        <dbReference type="ARBA" id="ARBA00022679"/>
    </source>
</evidence>
<accession>A0A4S8EZ36</accession>
<reference evidence="7 8" key="1">
    <citation type="journal article" date="2015" name="Antonie Van Leeuwenhoek">
        <title>Lampropedia puyangensis sp. nov., isolated from symptomatic bark of Populus ? euramericana canker and emended description of Lampropedia hyalina (Ehrenberg 1832) Lee et al. 2004.</title>
        <authorList>
            <person name="Li Y."/>
            <person name="Wang T."/>
            <person name="Piao C.G."/>
            <person name="Wang L.F."/>
            <person name="Tian G.Z."/>
            <person name="Zhu T.H."/>
            <person name="Guo M.W."/>
        </authorList>
    </citation>
    <scope>NUCLEOTIDE SEQUENCE [LARGE SCALE GENOMIC DNA]</scope>
    <source>
        <strain evidence="7 8">2-bin</strain>
    </source>
</reference>
<keyword evidence="3 7" id="KW-0418">Kinase</keyword>
<evidence type="ECO:0000256" key="2">
    <source>
        <dbReference type="ARBA" id="ARBA00022741"/>
    </source>
</evidence>
<dbReference type="FunFam" id="3.40.1480.10:FF:000002">
    <property type="entry name" value="Glycerate kinase"/>
    <property type="match status" value="1"/>
</dbReference>
<dbReference type="GO" id="GO:0005737">
    <property type="term" value="C:cytoplasm"/>
    <property type="evidence" value="ECO:0007669"/>
    <property type="project" value="TreeGrafter"/>
</dbReference>
<comment type="caution">
    <text evidence="7">The sequence shown here is derived from an EMBL/GenBank/DDBJ whole genome shotgun (WGS) entry which is preliminary data.</text>
</comment>
<organism evidence="7 8">
    <name type="scientific">Lampropedia puyangensis</name>
    <dbReference type="NCBI Taxonomy" id="1330072"/>
    <lineage>
        <taxon>Bacteria</taxon>
        <taxon>Pseudomonadati</taxon>
        <taxon>Pseudomonadota</taxon>
        <taxon>Betaproteobacteria</taxon>
        <taxon>Burkholderiales</taxon>
        <taxon>Comamonadaceae</taxon>
        <taxon>Lampropedia</taxon>
    </lineage>
</organism>
<dbReference type="GO" id="GO:0005524">
    <property type="term" value="F:ATP binding"/>
    <property type="evidence" value="ECO:0007669"/>
    <property type="project" value="UniProtKB-KW"/>
</dbReference>
<dbReference type="Proteomes" id="UP000308917">
    <property type="component" value="Unassembled WGS sequence"/>
</dbReference>
<gene>
    <name evidence="7" type="ORF">E9531_11150</name>
</gene>
<dbReference type="InterPro" id="IPR038614">
    <property type="entry name" value="GK_N_sf"/>
</dbReference>
<dbReference type="InterPro" id="IPR025286">
    <property type="entry name" value="MOFRL_assoc_dom"/>
</dbReference>
<dbReference type="InterPro" id="IPR037035">
    <property type="entry name" value="GK-like_C_sf"/>
</dbReference>
<dbReference type="PANTHER" id="PTHR12227:SF0">
    <property type="entry name" value="GLYCERATE KINASE"/>
    <property type="match status" value="1"/>
</dbReference>
<proteinExistence type="predicted"/>
<keyword evidence="2" id="KW-0547">Nucleotide-binding</keyword>